<dbReference type="Proteomes" id="UP000005096">
    <property type="component" value="Chromosome"/>
</dbReference>
<dbReference type="GO" id="GO:0050660">
    <property type="term" value="F:flavin adenine dinucleotide binding"/>
    <property type="evidence" value="ECO:0007669"/>
    <property type="project" value="InterPro"/>
</dbReference>
<evidence type="ECO:0000256" key="9">
    <source>
        <dbReference type="SAM" id="Phobius"/>
    </source>
</evidence>
<feature type="domain" description="CBS" evidence="10">
    <location>
        <begin position="208"/>
        <end position="268"/>
    </location>
</feature>
<protein>
    <recommendedName>
        <fullName evidence="14">CBS domain containing protein</fullName>
    </recommendedName>
</protein>
<evidence type="ECO:0000313" key="12">
    <source>
        <dbReference type="EMBL" id="EFQ23717.1"/>
    </source>
</evidence>
<organism evidence="12 13">
    <name type="scientific">Aminomonas paucivorans DSM 12260</name>
    <dbReference type="NCBI Taxonomy" id="584708"/>
    <lineage>
        <taxon>Bacteria</taxon>
        <taxon>Thermotogati</taxon>
        <taxon>Synergistota</taxon>
        <taxon>Synergistia</taxon>
        <taxon>Synergistales</taxon>
        <taxon>Synergistaceae</taxon>
        <taxon>Aminomonas</taxon>
    </lineage>
</organism>
<dbReference type="PROSITE" id="PS51371">
    <property type="entry name" value="CBS"/>
    <property type="match status" value="2"/>
</dbReference>
<comment type="subcellular location">
    <subcellularLocation>
        <location evidence="1">Membrane</location>
        <topology evidence="1">Multi-pass membrane protein</topology>
    </subcellularLocation>
</comment>
<dbReference type="FunFam" id="3.10.580.10:FF:000002">
    <property type="entry name" value="Magnesium/cobalt efflux protein CorC"/>
    <property type="match status" value="1"/>
</dbReference>
<gene>
    <name evidence="12" type="ORF">Apau_1293</name>
</gene>
<dbReference type="CDD" id="cd04590">
    <property type="entry name" value="CBS_pair_CorC_HlyC_assoc"/>
    <property type="match status" value="1"/>
</dbReference>
<evidence type="ECO:0000259" key="10">
    <source>
        <dbReference type="PROSITE" id="PS51371"/>
    </source>
</evidence>
<dbReference type="InterPro" id="IPR036318">
    <property type="entry name" value="FAD-bd_PCMH-like_sf"/>
</dbReference>
<evidence type="ECO:0000313" key="13">
    <source>
        <dbReference type="Proteomes" id="UP000005096"/>
    </source>
</evidence>
<dbReference type="InterPro" id="IPR002550">
    <property type="entry name" value="CNNM"/>
</dbReference>
<keyword evidence="13" id="KW-1185">Reference proteome</keyword>
<evidence type="ECO:0000256" key="2">
    <source>
        <dbReference type="ARBA" id="ARBA00022692"/>
    </source>
</evidence>
<dbReference type="PaxDb" id="584708-Apau_1293"/>
<sequence length="425" mass="46269">MSEDIVGSTGFLLVLLILSFFFSGTETSITAVGRGKLLALSDLHPPRRGLLSWLLGNTQRALTVTLVGNNLVNIAASSLATSLAIAFFGQRGLLLAVILMTAVIVVFCEILPKTLAIAYPEKALLLMLPALRGVAFLLAPLVLLTQAVIRGLGRLMGIPLENRGAFVTRQEIDHLVKESGASGALEEEERKMIHGIIAFEETRVSEIMVPRTDMTALPSSCSVRSAIEAFRESGHSRMPLFDGDLDHIDGVLYVKDLLQCLSSGDVDKPVAPFQRKSLFVPETMKIAELFDLMKKARVHMAIVVDEYGGTAGLLTLEDLLEEIVGEIQDEYDEEVPPVQKEADGSYVVQGQVHLEDLSDALGYPFEAEDVDTVGGLALSLFGGFPKSGQEVTEGPWRIQALDVKNHRVLQVRFSPCGDDSQHFEE</sequence>
<feature type="domain" description="CNNM transmembrane" evidence="11">
    <location>
        <begin position="1"/>
        <end position="189"/>
    </location>
</feature>
<dbReference type="SUPFAM" id="SSF56176">
    <property type="entry name" value="FAD-binding/transporter-associated domain-like"/>
    <property type="match status" value="1"/>
</dbReference>
<dbReference type="PANTHER" id="PTHR22777">
    <property type="entry name" value="HEMOLYSIN-RELATED"/>
    <property type="match status" value="1"/>
</dbReference>
<dbReference type="InterPro" id="IPR000644">
    <property type="entry name" value="CBS_dom"/>
</dbReference>
<dbReference type="InterPro" id="IPR046342">
    <property type="entry name" value="CBS_dom_sf"/>
</dbReference>
<dbReference type="InterPro" id="IPR016169">
    <property type="entry name" value="FAD-bd_PCMH_sub2"/>
</dbReference>
<evidence type="ECO:0000256" key="1">
    <source>
        <dbReference type="ARBA" id="ARBA00004141"/>
    </source>
</evidence>
<dbReference type="Gene3D" id="3.30.465.10">
    <property type="match status" value="1"/>
</dbReference>
<dbReference type="SUPFAM" id="SSF54631">
    <property type="entry name" value="CBS-domain pair"/>
    <property type="match status" value="1"/>
</dbReference>
<keyword evidence="4 8" id="KW-1133">Transmembrane helix</keyword>
<feature type="transmembrane region" description="Helical" evidence="9">
    <location>
        <begin position="61"/>
        <end position="86"/>
    </location>
</feature>
<dbReference type="SMART" id="SM00116">
    <property type="entry name" value="CBS"/>
    <property type="match status" value="2"/>
</dbReference>
<evidence type="ECO:0000256" key="8">
    <source>
        <dbReference type="PROSITE-ProRule" id="PRU01193"/>
    </source>
</evidence>
<evidence type="ECO:0000256" key="3">
    <source>
        <dbReference type="ARBA" id="ARBA00022737"/>
    </source>
</evidence>
<evidence type="ECO:0000256" key="4">
    <source>
        <dbReference type="ARBA" id="ARBA00022989"/>
    </source>
</evidence>
<dbReference type="Pfam" id="PF03471">
    <property type="entry name" value="CorC_HlyC"/>
    <property type="match status" value="1"/>
</dbReference>
<dbReference type="SMART" id="SM01091">
    <property type="entry name" value="CorC_HlyC"/>
    <property type="match status" value="1"/>
</dbReference>
<dbReference type="Pfam" id="PF00571">
    <property type="entry name" value="CBS"/>
    <property type="match status" value="2"/>
</dbReference>
<dbReference type="eggNOG" id="COG1253">
    <property type="taxonomic scope" value="Bacteria"/>
</dbReference>
<dbReference type="EMBL" id="CM001022">
    <property type="protein sequence ID" value="EFQ23717.1"/>
    <property type="molecule type" value="Genomic_DNA"/>
</dbReference>
<dbReference type="PROSITE" id="PS51846">
    <property type="entry name" value="CNNM"/>
    <property type="match status" value="1"/>
</dbReference>
<keyword evidence="6 8" id="KW-0472">Membrane</keyword>
<dbReference type="OrthoDB" id="9798188at2"/>
<feature type="transmembrane region" description="Helical" evidence="9">
    <location>
        <begin position="93"/>
        <end position="112"/>
    </location>
</feature>
<name>E3CYT9_9BACT</name>
<evidence type="ECO:0000259" key="11">
    <source>
        <dbReference type="PROSITE" id="PS51846"/>
    </source>
</evidence>
<keyword evidence="2 8" id="KW-0812">Transmembrane</keyword>
<evidence type="ECO:0000256" key="7">
    <source>
        <dbReference type="PROSITE-ProRule" id="PRU00703"/>
    </source>
</evidence>
<keyword evidence="3" id="KW-0677">Repeat</keyword>
<evidence type="ECO:0000256" key="6">
    <source>
        <dbReference type="ARBA" id="ARBA00023136"/>
    </source>
</evidence>
<dbReference type="Pfam" id="PF01595">
    <property type="entry name" value="CNNM"/>
    <property type="match status" value="1"/>
</dbReference>
<dbReference type="InterPro" id="IPR044751">
    <property type="entry name" value="Ion_transp-like_CBS"/>
</dbReference>
<proteinExistence type="predicted"/>
<dbReference type="PANTHER" id="PTHR22777:SF17">
    <property type="entry name" value="UPF0053 PROTEIN SLL0260"/>
    <property type="match status" value="1"/>
</dbReference>
<dbReference type="Gene3D" id="3.10.580.10">
    <property type="entry name" value="CBS-domain"/>
    <property type="match status" value="1"/>
</dbReference>
<evidence type="ECO:0008006" key="14">
    <source>
        <dbReference type="Google" id="ProtNLM"/>
    </source>
</evidence>
<feature type="transmembrane region" description="Helical" evidence="9">
    <location>
        <begin position="124"/>
        <end position="149"/>
    </location>
</feature>
<dbReference type="GO" id="GO:0005886">
    <property type="term" value="C:plasma membrane"/>
    <property type="evidence" value="ECO:0007669"/>
    <property type="project" value="TreeGrafter"/>
</dbReference>
<accession>E3CYT9</accession>
<dbReference type="InterPro" id="IPR005170">
    <property type="entry name" value="Transptr-assoc_dom"/>
</dbReference>
<keyword evidence="5 7" id="KW-0129">CBS domain</keyword>
<dbReference type="HOGENOM" id="CLU_015237_4_1_0"/>
<reference evidence="12 13" key="1">
    <citation type="journal article" date="2010" name="Stand. Genomic Sci.">
        <title>Non-contiguous finished genome sequence of Aminomonas paucivorans type strain (GLU-3).</title>
        <authorList>
            <person name="Pitluck S."/>
            <person name="Yasawong M."/>
            <person name="Held B."/>
            <person name="Lapidus A."/>
            <person name="Nolan M."/>
            <person name="Copeland A."/>
            <person name="Lucas S."/>
            <person name="Del Rio T.G."/>
            <person name="Tice H."/>
            <person name="Cheng J.F."/>
            <person name="Chertkov O."/>
            <person name="Goodwin L."/>
            <person name="Tapia R."/>
            <person name="Han C."/>
            <person name="Liolios K."/>
            <person name="Ivanova N."/>
            <person name="Mavromatis K."/>
            <person name="Ovchinnikova G."/>
            <person name="Pati A."/>
            <person name="Chen A."/>
            <person name="Palaniappan K."/>
            <person name="Land M."/>
            <person name="Hauser L."/>
            <person name="Chang Y.J."/>
            <person name="Jeffries C.D."/>
            <person name="Pukall R."/>
            <person name="Spring S."/>
            <person name="Rohde M."/>
            <person name="Sikorski J."/>
            <person name="Goker M."/>
            <person name="Woyke T."/>
            <person name="Bristow J."/>
            <person name="Eisen J.A."/>
            <person name="Markowitz V."/>
            <person name="Hugenholtz P."/>
            <person name="Kyrpides N.C."/>
            <person name="Klenk H.P."/>
        </authorList>
    </citation>
    <scope>NUCLEOTIDE SEQUENCE [LARGE SCALE GENOMIC DNA]</scope>
    <source>
        <strain evidence="12 13">DSM 12260</strain>
    </source>
</reference>
<evidence type="ECO:0000256" key="5">
    <source>
        <dbReference type="ARBA" id="ARBA00023122"/>
    </source>
</evidence>
<dbReference type="AlphaFoldDB" id="E3CYT9"/>
<feature type="domain" description="CBS" evidence="10">
    <location>
        <begin position="273"/>
        <end position="330"/>
    </location>
</feature>
<dbReference type="STRING" id="584708.Apau_1293"/>